<protein>
    <submittedName>
        <fullName evidence="1">Uncharacterized protein</fullName>
    </submittedName>
</protein>
<name>A0A6J8EWP2_MYTCO</name>
<keyword evidence="2" id="KW-1185">Reference proteome</keyword>
<sequence>MQSPKRAAEHIAQYIEIIYNTSIKTGAIPSDEIVGNNWKQHKTHGRLLFNLLIHRSIKSQNDIEILQKDRTGLERWSISWKLSFNPRNDKTVTHNIRKRIERPYFLHGTILEVEEHYPYVGLELDSKLNWNHHTTSKMNKAYHNKLIFLKNCIDSHQISNNIYNTAVQYGTLIGRSTLKR</sequence>
<dbReference type="EMBL" id="CACVKT020009825">
    <property type="protein sequence ID" value="CAC5423581.1"/>
    <property type="molecule type" value="Genomic_DNA"/>
</dbReference>
<reference evidence="1 2" key="1">
    <citation type="submission" date="2020-06" db="EMBL/GenBank/DDBJ databases">
        <authorList>
            <person name="Li R."/>
            <person name="Bekaert M."/>
        </authorList>
    </citation>
    <scope>NUCLEOTIDE SEQUENCE [LARGE SCALE GENOMIC DNA]</scope>
    <source>
        <strain evidence="2">wild</strain>
    </source>
</reference>
<dbReference type="Proteomes" id="UP000507470">
    <property type="component" value="Unassembled WGS sequence"/>
</dbReference>
<organism evidence="1 2">
    <name type="scientific">Mytilus coruscus</name>
    <name type="common">Sea mussel</name>
    <dbReference type="NCBI Taxonomy" id="42192"/>
    <lineage>
        <taxon>Eukaryota</taxon>
        <taxon>Metazoa</taxon>
        <taxon>Spiralia</taxon>
        <taxon>Lophotrochozoa</taxon>
        <taxon>Mollusca</taxon>
        <taxon>Bivalvia</taxon>
        <taxon>Autobranchia</taxon>
        <taxon>Pteriomorphia</taxon>
        <taxon>Mytilida</taxon>
        <taxon>Mytiloidea</taxon>
        <taxon>Mytilidae</taxon>
        <taxon>Mytilinae</taxon>
        <taxon>Mytilus</taxon>
    </lineage>
</organism>
<dbReference type="OrthoDB" id="8066053at2759"/>
<dbReference type="AlphaFoldDB" id="A0A6J8EWP2"/>
<accession>A0A6J8EWP2</accession>
<gene>
    <name evidence="1" type="ORF">MCOR_55573</name>
</gene>
<proteinExistence type="predicted"/>
<evidence type="ECO:0000313" key="1">
    <source>
        <dbReference type="EMBL" id="CAC5423581.1"/>
    </source>
</evidence>
<evidence type="ECO:0000313" key="2">
    <source>
        <dbReference type="Proteomes" id="UP000507470"/>
    </source>
</evidence>